<reference evidence="3" key="1">
    <citation type="journal article" date="2015" name="Nat. Genet.">
        <title>The genome and transcriptome of the zoonotic hookworm Ancylostoma ceylanicum identify infection-specific gene families.</title>
        <authorList>
            <person name="Schwarz E.M."/>
            <person name="Hu Y."/>
            <person name="Antoshechkin I."/>
            <person name="Miller M.M."/>
            <person name="Sternberg P.W."/>
            <person name="Aroian R.V."/>
        </authorList>
    </citation>
    <scope>NUCLEOTIDE SEQUENCE</scope>
    <source>
        <strain evidence="3">HY135</strain>
    </source>
</reference>
<name>A0A016VDC7_9BILA</name>
<dbReference type="Proteomes" id="UP000024635">
    <property type="component" value="Unassembled WGS sequence"/>
</dbReference>
<feature type="compositionally biased region" description="Polar residues" evidence="1">
    <location>
        <begin position="102"/>
        <end position="113"/>
    </location>
</feature>
<organism evidence="2 3">
    <name type="scientific">Ancylostoma ceylanicum</name>
    <dbReference type="NCBI Taxonomy" id="53326"/>
    <lineage>
        <taxon>Eukaryota</taxon>
        <taxon>Metazoa</taxon>
        <taxon>Ecdysozoa</taxon>
        <taxon>Nematoda</taxon>
        <taxon>Chromadorea</taxon>
        <taxon>Rhabditida</taxon>
        <taxon>Rhabditina</taxon>
        <taxon>Rhabditomorpha</taxon>
        <taxon>Strongyloidea</taxon>
        <taxon>Ancylostomatidae</taxon>
        <taxon>Ancylostomatinae</taxon>
        <taxon>Ancylostoma</taxon>
    </lineage>
</organism>
<dbReference type="AlphaFoldDB" id="A0A016VDC7"/>
<keyword evidence="3" id="KW-1185">Reference proteome</keyword>
<feature type="compositionally biased region" description="Basic and acidic residues" evidence="1">
    <location>
        <begin position="123"/>
        <end position="142"/>
    </location>
</feature>
<protein>
    <submittedName>
        <fullName evidence="2">Uncharacterized protein</fullName>
    </submittedName>
</protein>
<proteinExistence type="predicted"/>
<accession>A0A016VDC7</accession>
<evidence type="ECO:0000313" key="2">
    <source>
        <dbReference type="EMBL" id="EYC24743.1"/>
    </source>
</evidence>
<evidence type="ECO:0000313" key="3">
    <source>
        <dbReference type="Proteomes" id="UP000024635"/>
    </source>
</evidence>
<feature type="region of interest" description="Disordered" evidence="1">
    <location>
        <begin position="102"/>
        <end position="142"/>
    </location>
</feature>
<comment type="caution">
    <text evidence="2">The sequence shown here is derived from an EMBL/GenBank/DDBJ whole genome shotgun (WGS) entry which is preliminary data.</text>
</comment>
<dbReference type="EMBL" id="JARK01001349">
    <property type="protein sequence ID" value="EYC24743.1"/>
    <property type="molecule type" value="Genomic_DNA"/>
</dbReference>
<sequence length="142" mass="16204">MAALIVRWRPFRSDNKRCLSIMVGWIPTKIDTYHLLSDQIGPRRTINAAIAMIAYVEELSARINRFNFDDPKYREGYGVPSTEEDYWPESWYDSDDTSAATCNDTSYYGSATDTDSDEGVPAENEKAKETSDENKREVANEN</sequence>
<gene>
    <name evidence="2" type="primary">Acey_s0013.g2086</name>
    <name evidence="2" type="ORF">Y032_0013g2086</name>
</gene>
<evidence type="ECO:0000256" key="1">
    <source>
        <dbReference type="SAM" id="MobiDB-lite"/>
    </source>
</evidence>